<dbReference type="PIRSF" id="PIRSF004682">
    <property type="entry name" value="GmhB"/>
    <property type="match status" value="1"/>
</dbReference>
<dbReference type="Pfam" id="PF08645">
    <property type="entry name" value="PNK3P"/>
    <property type="match status" value="1"/>
</dbReference>
<dbReference type="CDD" id="cd07503">
    <property type="entry name" value="HAD_HisB-N"/>
    <property type="match status" value="1"/>
</dbReference>
<dbReference type="InterPro" id="IPR023214">
    <property type="entry name" value="HAD_sf"/>
</dbReference>
<dbReference type="SUPFAM" id="SSF56784">
    <property type="entry name" value="HAD-like"/>
    <property type="match status" value="1"/>
</dbReference>
<dbReference type="Proteomes" id="UP000546917">
    <property type="component" value="Unassembled WGS sequence"/>
</dbReference>
<organism evidence="10 12">
    <name type="scientific">Ferroplasma acidiphilum</name>
    <dbReference type="NCBI Taxonomy" id="74969"/>
    <lineage>
        <taxon>Archaea</taxon>
        <taxon>Methanobacteriati</taxon>
        <taxon>Thermoplasmatota</taxon>
        <taxon>Thermoplasmata</taxon>
        <taxon>Thermoplasmatales</taxon>
        <taxon>Ferroplasmaceae</taxon>
        <taxon>Ferroplasma</taxon>
    </lineage>
</organism>
<evidence type="ECO:0000313" key="12">
    <source>
        <dbReference type="Proteomes" id="UP000192050"/>
    </source>
</evidence>
<dbReference type="Gene3D" id="3.40.50.1000">
    <property type="entry name" value="HAD superfamily/HAD-like"/>
    <property type="match status" value="1"/>
</dbReference>
<sequence>MAGKRKAVFVDRDGTLNYDTGYTHKLSDLKIYDDIIPILKEYYDQNYIIIVVTNQSGIGREYYTVEDMEAFNNKLAEELMKYGVKIEEFFYCPHLPDQGCKCRKPGTGMIEEAAKKYNIDIKDSVVIGDRNSVDGTMARKLGIKFIKVHGYD</sequence>
<reference evidence="11 13" key="2">
    <citation type="submission" date="2020-05" db="EMBL/GenBank/DDBJ databases">
        <authorList>
            <person name="Zhang R."/>
        </authorList>
    </citation>
    <scope>NUCLEOTIDE SEQUENCE [LARGE SCALE GENOMIC DNA]</scope>
    <source>
        <strain evidence="11 13">DSM 28986</strain>
    </source>
</reference>
<evidence type="ECO:0000256" key="9">
    <source>
        <dbReference type="ARBA" id="ARBA00031828"/>
    </source>
</evidence>
<evidence type="ECO:0000256" key="6">
    <source>
        <dbReference type="ARBA" id="ARBA00022723"/>
    </source>
</evidence>
<evidence type="ECO:0000256" key="7">
    <source>
        <dbReference type="ARBA" id="ARBA00022801"/>
    </source>
</evidence>
<dbReference type="InterPro" id="IPR036412">
    <property type="entry name" value="HAD-like_sf"/>
</dbReference>
<evidence type="ECO:0000313" key="13">
    <source>
        <dbReference type="Proteomes" id="UP000546917"/>
    </source>
</evidence>
<dbReference type="GO" id="GO:0016791">
    <property type="term" value="F:phosphatase activity"/>
    <property type="evidence" value="ECO:0007669"/>
    <property type="project" value="InterPro"/>
</dbReference>
<dbReference type="RefSeq" id="WP_081141928.1">
    <property type="nucleotide sequence ID" value="NZ_CP015363.1"/>
</dbReference>
<dbReference type="OrthoDB" id="4991at2157"/>
<reference evidence="10 12" key="1">
    <citation type="submission" date="2011-10" db="EMBL/GenBank/DDBJ databases">
        <title>Metabolic and evolutionary patterns in the extreme acidophile Ferroplasma acidiphilum.</title>
        <authorList>
            <person name="Golyshina O.V."/>
            <person name="Kozyavkin S.A."/>
            <person name="Tatusov R.L."/>
            <person name="Slesarev A.I."/>
            <person name="Golyshin P.N."/>
        </authorList>
    </citation>
    <scope>NUCLEOTIDE SEQUENCE [LARGE SCALE GENOMIC DNA]</scope>
    <source>
        <strain evidence="10">Berkeley</strain>
        <strain evidence="12">Y</strain>
    </source>
</reference>
<keyword evidence="7 11" id="KW-0378">Hydrolase</keyword>
<dbReference type="NCBIfam" id="TIGR01656">
    <property type="entry name" value="Histidinol-ppas"/>
    <property type="match status" value="1"/>
</dbReference>
<dbReference type="InterPro" id="IPR006549">
    <property type="entry name" value="HAD-SF_hydro_IIIA"/>
</dbReference>
<name>A0A1V0N3D6_9ARCH</name>
<dbReference type="KEGG" id="fai:FAD_0759"/>
<dbReference type="Proteomes" id="UP000192050">
    <property type="component" value="Chromosome"/>
</dbReference>
<accession>A0A1V0N3D6</accession>
<dbReference type="STRING" id="74969.FAD_0759"/>
<evidence type="ECO:0000256" key="4">
    <source>
        <dbReference type="ARBA" id="ARBA00011245"/>
    </source>
</evidence>
<dbReference type="GO" id="GO:0005975">
    <property type="term" value="P:carbohydrate metabolic process"/>
    <property type="evidence" value="ECO:0007669"/>
    <property type="project" value="InterPro"/>
</dbReference>
<comment type="cofactor">
    <cofactor evidence="1">
        <name>Mg(2+)</name>
        <dbReference type="ChEBI" id="CHEBI:18420"/>
    </cofactor>
</comment>
<dbReference type="PANTHER" id="PTHR42891">
    <property type="entry name" value="D-GLYCERO-BETA-D-MANNO-HEPTOSE-1,7-BISPHOSPHATE 7-PHOSPHATASE"/>
    <property type="match status" value="1"/>
</dbReference>
<dbReference type="GO" id="GO:0046872">
    <property type="term" value="F:metal ion binding"/>
    <property type="evidence" value="ECO:0007669"/>
    <property type="project" value="UniProtKB-KW"/>
</dbReference>
<comment type="similarity">
    <text evidence="3">Belongs to the GmhB family.</text>
</comment>
<dbReference type="PANTHER" id="PTHR42891:SF1">
    <property type="entry name" value="D-GLYCERO-BETA-D-MANNO-HEPTOSE-1,7-BISPHOSPHATE 7-PHOSPHATASE"/>
    <property type="match status" value="1"/>
</dbReference>
<keyword evidence="8" id="KW-0119">Carbohydrate metabolism</keyword>
<evidence type="ECO:0000256" key="2">
    <source>
        <dbReference type="ARBA" id="ARBA00004496"/>
    </source>
</evidence>
<keyword evidence="5" id="KW-0963">Cytoplasm</keyword>
<dbReference type="InterPro" id="IPR006543">
    <property type="entry name" value="Histidinol-phos"/>
</dbReference>
<dbReference type="EMBL" id="JABGBP010000242">
    <property type="protein sequence ID" value="NOL60540.1"/>
    <property type="molecule type" value="Genomic_DNA"/>
</dbReference>
<comment type="subunit">
    <text evidence="4">Monomer.</text>
</comment>
<dbReference type="GO" id="GO:0005737">
    <property type="term" value="C:cytoplasm"/>
    <property type="evidence" value="ECO:0007669"/>
    <property type="project" value="UniProtKB-SubCell"/>
</dbReference>
<proteinExistence type="inferred from homology"/>
<dbReference type="InterPro" id="IPR004446">
    <property type="entry name" value="Heptose_bisP_phosphatase"/>
</dbReference>
<evidence type="ECO:0000313" key="10">
    <source>
        <dbReference type="EMBL" id="ARD84663.1"/>
    </source>
</evidence>
<evidence type="ECO:0000256" key="8">
    <source>
        <dbReference type="ARBA" id="ARBA00023277"/>
    </source>
</evidence>
<dbReference type="GeneID" id="84217379"/>
<keyword evidence="12" id="KW-1185">Reference proteome</keyword>
<gene>
    <name evidence="10" type="ORF">FAD_0759</name>
    <name evidence="11" type="ORF">HLB00_06805</name>
</gene>
<protein>
    <recommendedName>
        <fullName evidence="9">D,D-heptose 1,7-bisphosphate phosphatase</fullName>
    </recommendedName>
</protein>
<dbReference type="EMBL" id="CP015363">
    <property type="protein sequence ID" value="ARD84663.1"/>
    <property type="molecule type" value="Genomic_DNA"/>
</dbReference>
<dbReference type="NCBIfam" id="TIGR01662">
    <property type="entry name" value="HAD-SF-IIIA"/>
    <property type="match status" value="1"/>
</dbReference>
<keyword evidence="6" id="KW-0479">Metal-binding</keyword>
<dbReference type="InterPro" id="IPR013954">
    <property type="entry name" value="PNK3P"/>
</dbReference>
<evidence type="ECO:0000313" key="11">
    <source>
        <dbReference type="EMBL" id="NOL60540.1"/>
    </source>
</evidence>
<dbReference type="AlphaFoldDB" id="A0A1V0N3D6"/>
<evidence type="ECO:0000256" key="3">
    <source>
        <dbReference type="ARBA" id="ARBA00005628"/>
    </source>
</evidence>
<evidence type="ECO:0000256" key="5">
    <source>
        <dbReference type="ARBA" id="ARBA00022490"/>
    </source>
</evidence>
<comment type="subcellular location">
    <subcellularLocation>
        <location evidence="2">Cytoplasm</location>
    </subcellularLocation>
</comment>
<evidence type="ECO:0000256" key="1">
    <source>
        <dbReference type="ARBA" id="ARBA00001946"/>
    </source>
</evidence>